<comment type="caution">
    <text evidence="7">The sequence shown here is derived from an EMBL/GenBank/DDBJ whole genome shotgun (WGS) entry which is preliminary data.</text>
</comment>
<dbReference type="Pfam" id="PF01070">
    <property type="entry name" value="FMN_dh"/>
    <property type="match status" value="1"/>
</dbReference>
<dbReference type="InterPro" id="IPR000262">
    <property type="entry name" value="FMN-dep_DH"/>
</dbReference>
<keyword evidence="8" id="KW-1185">Reference proteome</keyword>
<proteinExistence type="inferred from homology"/>
<feature type="domain" description="FMN hydroxy acid dehydrogenase" evidence="6">
    <location>
        <begin position="4"/>
        <end position="371"/>
    </location>
</feature>
<comment type="catalytic activity">
    <reaction evidence="5">
        <text>(S)-lactate + O2 = pyruvate + H2O2</text>
        <dbReference type="Rhea" id="RHEA:55868"/>
        <dbReference type="ChEBI" id="CHEBI:15361"/>
        <dbReference type="ChEBI" id="CHEBI:15379"/>
        <dbReference type="ChEBI" id="CHEBI:16240"/>
        <dbReference type="ChEBI" id="CHEBI:16651"/>
    </reaction>
    <physiologicalReaction direction="left-to-right" evidence="5">
        <dbReference type="Rhea" id="RHEA:55869"/>
    </physiologicalReaction>
</comment>
<evidence type="ECO:0000256" key="1">
    <source>
        <dbReference type="ARBA" id="ARBA00001917"/>
    </source>
</evidence>
<dbReference type="PROSITE" id="PS51349">
    <property type="entry name" value="FMN_HYDROXY_ACID_DH_2"/>
    <property type="match status" value="1"/>
</dbReference>
<dbReference type="InterPro" id="IPR008259">
    <property type="entry name" value="FMN_hydac_DH_AS"/>
</dbReference>
<evidence type="ECO:0000256" key="5">
    <source>
        <dbReference type="ARBA" id="ARBA00048754"/>
    </source>
</evidence>
<evidence type="ECO:0000256" key="4">
    <source>
        <dbReference type="ARBA" id="ARBA00029513"/>
    </source>
</evidence>
<name>A0ABR8PGL8_9BACL</name>
<dbReference type="InterPro" id="IPR037396">
    <property type="entry name" value="FMN_HAD"/>
</dbReference>
<comment type="cofactor">
    <cofactor evidence="1">
        <name>FMN</name>
        <dbReference type="ChEBI" id="CHEBI:58210"/>
    </cofactor>
</comment>
<protein>
    <recommendedName>
        <fullName evidence="4">L-lactate oxidase</fullName>
    </recommendedName>
</protein>
<evidence type="ECO:0000313" key="8">
    <source>
        <dbReference type="Proteomes" id="UP000659496"/>
    </source>
</evidence>
<dbReference type="PROSITE" id="PS00557">
    <property type="entry name" value="FMN_HYDROXY_ACID_DH_1"/>
    <property type="match status" value="1"/>
</dbReference>
<organism evidence="7 8">
    <name type="scientific">Sporosarcina gallistercoris</name>
    <dbReference type="NCBI Taxonomy" id="2762245"/>
    <lineage>
        <taxon>Bacteria</taxon>
        <taxon>Bacillati</taxon>
        <taxon>Bacillota</taxon>
        <taxon>Bacilli</taxon>
        <taxon>Bacillales</taxon>
        <taxon>Caryophanaceae</taxon>
        <taxon>Sporosarcina</taxon>
    </lineage>
</organism>
<dbReference type="Gene3D" id="3.20.20.70">
    <property type="entry name" value="Aldolase class I"/>
    <property type="match status" value="1"/>
</dbReference>
<evidence type="ECO:0000256" key="3">
    <source>
        <dbReference type="ARBA" id="ARBA00024042"/>
    </source>
</evidence>
<dbReference type="Proteomes" id="UP000659496">
    <property type="component" value="Unassembled WGS sequence"/>
</dbReference>
<dbReference type="PANTHER" id="PTHR10578">
    <property type="entry name" value="S -2-HYDROXY-ACID OXIDASE-RELATED"/>
    <property type="match status" value="1"/>
</dbReference>
<evidence type="ECO:0000313" key="7">
    <source>
        <dbReference type="EMBL" id="MBD7907311.1"/>
    </source>
</evidence>
<dbReference type="InterPro" id="IPR012133">
    <property type="entry name" value="Alpha-hydoxy_acid_DH_FMN"/>
</dbReference>
<dbReference type="EMBL" id="JACSQY010000001">
    <property type="protein sequence ID" value="MBD7907311.1"/>
    <property type="molecule type" value="Genomic_DNA"/>
</dbReference>
<keyword evidence="2" id="KW-0560">Oxidoreductase</keyword>
<evidence type="ECO:0000256" key="2">
    <source>
        <dbReference type="ARBA" id="ARBA00023002"/>
    </source>
</evidence>
<evidence type="ECO:0000259" key="6">
    <source>
        <dbReference type="PROSITE" id="PS51349"/>
    </source>
</evidence>
<accession>A0ABR8PGL8</accession>
<sequence>MITAADIQPEFESLLERKAFEKIRSEAFDYIARGAGSEATMQENLLAFSKWKIRPRVLRNVAEIDMSSTLFDQKLSMPVLFAPIGVQRIAHPEGELASARAAKELNVPLVVSSAASYSMEDIANELGGCSRWFQLYCSSEEIVTRSLVQRAEANGYSAIVITVDTPVLGIRESDARNQYSPLEEGDGCGNYLNDPAFLSLLDLSPEEDMKAALQKQIDIIDQPGLDWDELKKIRELTSLPILLKGVLHPEDAKLALENNVDGIIVSNHGGRQLDHCIASLDALPDIKNIVQDRIPILLDSGIRSGVDVFKALALGADAVLLGRPLVYGLAINGEVGVMQVVHKILHELEITMALAGVRSIKEINSDLLFKG</sequence>
<dbReference type="SUPFAM" id="SSF51395">
    <property type="entry name" value="FMN-linked oxidoreductases"/>
    <property type="match status" value="1"/>
</dbReference>
<dbReference type="RefSeq" id="WP_191688458.1">
    <property type="nucleotide sequence ID" value="NZ_JACSQY010000001.1"/>
</dbReference>
<dbReference type="PANTHER" id="PTHR10578:SF143">
    <property type="entry name" value="FMN-DEPENDENT ALPHA-HYDROXY ACID DEHYDROGENASE PB1A11.03"/>
    <property type="match status" value="1"/>
</dbReference>
<dbReference type="InterPro" id="IPR013785">
    <property type="entry name" value="Aldolase_TIM"/>
</dbReference>
<dbReference type="PIRSF" id="PIRSF000138">
    <property type="entry name" value="Al-hdrx_acd_dh"/>
    <property type="match status" value="1"/>
</dbReference>
<gene>
    <name evidence="7" type="ORF">H9659_03025</name>
</gene>
<reference evidence="7 8" key="1">
    <citation type="submission" date="2020-08" db="EMBL/GenBank/DDBJ databases">
        <title>A Genomic Blueprint of the Chicken Gut Microbiome.</title>
        <authorList>
            <person name="Gilroy R."/>
            <person name="Ravi A."/>
            <person name="Getino M."/>
            <person name="Pursley I."/>
            <person name="Horton D.L."/>
            <person name="Alikhan N.-F."/>
            <person name="Baker D."/>
            <person name="Gharbi K."/>
            <person name="Hall N."/>
            <person name="Watson M."/>
            <person name="Adriaenssens E.M."/>
            <person name="Foster-Nyarko E."/>
            <person name="Jarju S."/>
            <person name="Secka A."/>
            <person name="Antonio M."/>
            <person name="Oren A."/>
            <person name="Chaudhuri R."/>
            <person name="La Ragione R.M."/>
            <person name="Hildebrand F."/>
            <person name="Pallen M.J."/>
        </authorList>
    </citation>
    <scope>NUCLEOTIDE SEQUENCE [LARGE SCALE GENOMIC DNA]</scope>
    <source>
        <strain evidence="7 8">Sa3CUA8</strain>
    </source>
</reference>
<comment type="similarity">
    <text evidence="3">Belongs to the FMN-dependent alpha-hydroxy acid dehydrogenase family.</text>
</comment>